<dbReference type="EMBL" id="CP053746">
    <property type="protein sequence ID" value="QKF52778.1"/>
    <property type="molecule type" value="Genomic_DNA"/>
</dbReference>
<name>A0A6M8MVC0_9PSED</name>
<dbReference type="RefSeq" id="WP_172612008.1">
    <property type="nucleotide sequence ID" value="NZ_CP053746.1"/>
</dbReference>
<sequence length="257" mass="29191">MPTESTRIVCQFSCGAASAVASRLALADYGGTHDVQIINAFIANEHEDNRRFLADCETWFGRPITVLRDTKYGADINEVFRRERYVKNQFGAPCTKLLKRRLLDAWKQPGDVMVFGYTAEEQDRLDTFRERNPDRAVIAPLIDRGLGKEDCKAMVERAGIKLPFMYRLGYDNANCIGCVKGGEGYFRAIREDFPEQFESLCHLQDLLGPGSYLHRNRITNERFSLRNLGDGPVRRNEKIPTCSFFCEIAEADIVASM</sequence>
<evidence type="ECO:0008006" key="3">
    <source>
        <dbReference type="Google" id="ProtNLM"/>
    </source>
</evidence>
<evidence type="ECO:0000313" key="1">
    <source>
        <dbReference type="EMBL" id="QKF52778.1"/>
    </source>
</evidence>
<dbReference type="Proteomes" id="UP000501989">
    <property type="component" value="Chromosome"/>
</dbReference>
<protein>
    <recommendedName>
        <fullName evidence="3">3'-phosphoadenosine 5'-phosphosulfate sulfotransferase (PAPS reductase)/FAD synthetase</fullName>
    </recommendedName>
</protein>
<dbReference type="AlphaFoldDB" id="A0A6M8MVC0"/>
<dbReference type="InterPro" id="IPR014729">
    <property type="entry name" value="Rossmann-like_a/b/a_fold"/>
</dbReference>
<dbReference type="Gene3D" id="3.40.50.620">
    <property type="entry name" value="HUPs"/>
    <property type="match status" value="1"/>
</dbReference>
<evidence type="ECO:0000313" key="2">
    <source>
        <dbReference type="Proteomes" id="UP000501989"/>
    </source>
</evidence>
<accession>A0A6M8MVC0</accession>
<proteinExistence type="predicted"/>
<dbReference type="KEGG" id="pgg:FX982_03770"/>
<gene>
    <name evidence="1" type="ORF">FX982_03770</name>
</gene>
<organism evidence="1 2">
    <name type="scientific">Pseudomonas graminis</name>
    <dbReference type="NCBI Taxonomy" id="158627"/>
    <lineage>
        <taxon>Bacteria</taxon>
        <taxon>Pseudomonadati</taxon>
        <taxon>Pseudomonadota</taxon>
        <taxon>Gammaproteobacteria</taxon>
        <taxon>Pseudomonadales</taxon>
        <taxon>Pseudomonadaceae</taxon>
        <taxon>Pseudomonas</taxon>
    </lineage>
</organism>
<keyword evidence="2" id="KW-1185">Reference proteome</keyword>
<dbReference type="SUPFAM" id="SSF52402">
    <property type="entry name" value="Adenine nucleotide alpha hydrolases-like"/>
    <property type="match status" value="1"/>
</dbReference>
<reference evidence="2" key="1">
    <citation type="submission" date="2019-12" db="EMBL/GenBank/DDBJ databases">
        <title>Endophytic bacteria associated with Panax ginseng seedlings.</title>
        <authorList>
            <person name="Park J.M."/>
            <person name="Shin R."/>
            <person name="Jo S.H."/>
        </authorList>
    </citation>
    <scope>NUCLEOTIDE SEQUENCE [LARGE SCALE GENOMIC DNA]</scope>
    <source>
        <strain evidence="2">PgKB30</strain>
    </source>
</reference>